<comment type="caution">
    <text evidence="2">The sequence shown here is derived from an EMBL/GenBank/DDBJ whole genome shotgun (WGS) entry which is preliminary data.</text>
</comment>
<dbReference type="Proteomes" id="UP000775213">
    <property type="component" value="Unassembled WGS sequence"/>
</dbReference>
<sequence>MTFLIMTDQPIDEAQLSLDYIYYLSDIGLASVKRKRNIALGHVVCYILERKYNLVHPSGPSELPLYFTDASFRALFGKEGTADSSDDEPHFATAPSVELNGNSTGNAGINNMNRVGHDSSALHMTENINHRTDRPLHHRGRSACQKSHCGPNHLAPARVAPHPTLHAQHFPKVNLISQLIEWLERE</sequence>
<evidence type="ECO:0000313" key="2">
    <source>
        <dbReference type="EMBL" id="KAH0463768.1"/>
    </source>
</evidence>
<protein>
    <submittedName>
        <fullName evidence="2">Uncharacterized protein</fullName>
    </submittedName>
</protein>
<feature type="region of interest" description="Disordered" evidence="1">
    <location>
        <begin position="79"/>
        <end position="111"/>
    </location>
</feature>
<reference evidence="2 3" key="1">
    <citation type="journal article" date="2021" name="Hortic Res">
        <title>Chromosome-scale assembly of the Dendrobium chrysotoxum genome enhances the understanding of orchid evolution.</title>
        <authorList>
            <person name="Zhang Y."/>
            <person name="Zhang G.Q."/>
            <person name="Zhang D."/>
            <person name="Liu X.D."/>
            <person name="Xu X.Y."/>
            <person name="Sun W.H."/>
            <person name="Yu X."/>
            <person name="Zhu X."/>
            <person name="Wang Z.W."/>
            <person name="Zhao X."/>
            <person name="Zhong W.Y."/>
            <person name="Chen H."/>
            <person name="Yin W.L."/>
            <person name="Huang T."/>
            <person name="Niu S.C."/>
            <person name="Liu Z.J."/>
        </authorList>
    </citation>
    <scope>NUCLEOTIDE SEQUENCE [LARGE SCALE GENOMIC DNA]</scope>
    <source>
        <strain evidence="2">Lindl</strain>
    </source>
</reference>
<evidence type="ECO:0000256" key="1">
    <source>
        <dbReference type="SAM" id="MobiDB-lite"/>
    </source>
</evidence>
<proteinExistence type="predicted"/>
<evidence type="ECO:0000313" key="3">
    <source>
        <dbReference type="Proteomes" id="UP000775213"/>
    </source>
</evidence>
<gene>
    <name evidence="2" type="ORF">IEQ34_006554</name>
</gene>
<feature type="compositionally biased region" description="Polar residues" evidence="1">
    <location>
        <begin position="99"/>
        <end position="111"/>
    </location>
</feature>
<organism evidence="2 3">
    <name type="scientific">Dendrobium chrysotoxum</name>
    <name type="common">Orchid</name>
    <dbReference type="NCBI Taxonomy" id="161865"/>
    <lineage>
        <taxon>Eukaryota</taxon>
        <taxon>Viridiplantae</taxon>
        <taxon>Streptophyta</taxon>
        <taxon>Embryophyta</taxon>
        <taxon>Tracheophyta</taxon>
        <taxon>Spermatophyta</taxon>
        <taxon>Magnoliopsida</taxon>
        <taxon>Liliopsida</taxon>
        <taxon>Asparagales</taxon>
        <taxon>Orchidaceae</taxon>
        <taxon>Epidendroideae</taxon>
        <taxon>Malaxideae</taxon>
        <taxon>Dendrobiinae</taxon>
        <taxon>Dendrobium</taxon>
    </lineage>
</organism>
<accession>A0AAV7H705</accession>
<dbReference type="EMBL" id="JAGFBR010000007">
    <property type="protein sequence ID" value="KAH0463768.1"/>
    <property type="molecule type" value="Genomic_DNA"/>
</dbReference>
<dbReference type="AlphaFoldDB" id="A0AAV7H705"/>
<name>A0AAV7H705_DENCH</name>
<keyword evidence="3" id="KW-1185">Reference proteome</keyword>